<dbReference type="STRING" id="1069680.M7PCM5"/>
<dbReference type="GO" id="GO:0030695">
    <property type="term" value="F:GTPase regulator activity"/>
    <property type="evidence" value="ECO:0007669"/>
    <property type="project" value="TreeGrafter"/>
</dbReference>
<evidence type="ECO:0000256" key="1">
    <source>
        <dbReference type="SAM" id="MobiDB-lite"/>
    </source>
</evidence>
<evidence type="ECO:0000313" key="2">
    <source>
        <dbReference type="EMBL" id="EMR08214.1"/>
    </source>
</evidence>
<dbReference type="AlphaFoldDB" id="M7PCM5"/>
<proteinExistence type="predicted"/>
<dbReference type="PANTHER" id="PTHR31010">
    <property type="entry name" value="RAN-SPECIFIC GTPASE-ACTIVATING PROTEIN 30-RELATED"/>
    <property type="match status" value="1"/>
</dbReference>
<feature type="region of interest" description="Disordered" evidence="1">
    <location>
        <begin position="423"/>
        <end position="446"/>
    </location>
</feature>
<dbReference type="eggNOG" id="ENOG502R7I3">
    <property type="taxonomic scope" value="Eukaryota"/>
</dbReference>
<dbReference type="InterPro" id="IPR008812">
    <property type="entry name" value="Ran_GTP-bd-rel"/>
</dbReference>
<dbReference type="Pfam" id="PF05508">
    <property type="entry name" value="Ran-binding"/>
    <property type="match status" value="1"/>
</dbReference>
<dbReference type="RefSeq" id="XP_007875467.1">
    <property type="nucleotide sequence ID" value="XM_007877276.1"/>
</dbReference>
<dbReference type="EMBL" id="AFWA02000017">
    <property type="protein sequence ID" value="EMR08214.1"/>
    <property type="molecule type" value="Genomic_DNA"/>
</dbReference>
<comment type="caution">
    <text evidence="2">The sequence shown here is derived from an EMBL/GenBank/DDBJ whole genome shotgun (WGS) entry which is preliminary data.</text>
</comment>
<protein>
    <recommendedName>
        <fullName evidence="4">Ran-specific GTPase-activating protein 30</fullName>
    </recommendedName>
</protein>
<feature type="region of interest" description="Disordered" evidence="1">
    <location>
        <begin position="528"/>
        <end position="582"/>
    </location>
</feature>
<feature type="region of interest" description="Disordered" evidence="1">
    <location>
        <begin position="334"/>
        <end position="356"/>
    </location>
</feature>
<dbReference type="PANTHER" id="PTHR31010:SF2">
    <property type="entry name" value="RAN-SPECIFIC GTPASE-ACTIVATING PROTEIN 30"/>
    <property type="match status" value="1"/>
</dbReference>
<evidence type="ECO:0000313" key="3">
    <source>
        <dbReference type="Proteomes" id="UP000011958"/>
    </source>
</evidence>
<dbReference type="GO" id="GO:0005737">
    <property type="term" value="C:cytoplasm"/>
    <property type="evidence" value="ECO:0007669"/>
    <property type="project" value="TreeGrafter"/>
</dbReference>
<evidence type="ECO:0008006" key="4">
    <source>
        <dbReference type="Google" id="ProtNLM"/>
    </source>
</evidence>
<dbReference type="OMA" id="WDPYNES"/>
<keyword evidence="3" id="KW-1185">Reference proteome</keyword>
<dbReference type="Proteomes" id="UP000011958">
    <property type="component" value="Unassembled WGS sequence"/>
</dbReference>
<feature type="compositionally biased region" description="Basic and acidic residues" evidence="1">
    <location>
        <begin position="549"/>
        <end position="569"/>
    </location>
</feature>
<gene>
    <name evidence="2" type="ORF">PNEG_03383</name>
</gene>
<dbReference type="GO" id="GO:0005634">
    <property type="term" value="C:nucleus"/>
    <property type="evidence" value="ECO:0007669"/>
    <property type="project" value="TreeGrafter"/>
</dbReference>
<feature type="compositionally biased region" description="Basic and acidic residues" evidence="1">
    <location>
        <begin position="434"/>
        <end position="446"/>
    </location>
</feature>
<reference evidence="3" key="1">
    <citation type="journal article" date="2016" name="Nat. Commun.">
        <title>Genome analysis of three Pneumocystis species reveals adaptation mechanisms to life exclusively in mammalian hosts.</title>
        <authorList>
            <person name="Ma L."/>
            <person name="Chen Z."/>
            <person name="Huang D.W."/>
            <person name="Kutty G."/>
            <person name="Ishihara M."/>
            <person name="Wang H."/>
            <person name="Abouelleil A."/>
            <person name="Bishop L."/>
            <person name="Davey E."/>
            <person name="Deng R."/>
            <person name="Deng X."/>
            <person name="Fan L."/>
            <person name="Fantoni G."/>
            <person name="Fitzgerald M."/>
            <person name="Gogineni E."/>
            <person name="Goldberg J.M."/>
            <person name="Handley G."/>
            <person name="Hu X."/>
            <person name="Huber C."/>
            <person name="Jiao X."/>
            <person name="Jones K."/>
            <person name="Levin J.Z."/>
            <person name="Liu Y."/>
            <person name="Macdonald P."/>
            <person name="Melnikov A."/>
            <person name="Raley C."/>
            <person name="Sassi M."/>
            <person name="Sherman B.T."/>
            <person name="Song X."/>
            <person name="Sykes S."/>
            <person name="Tran B."/>
            <person name="Walsh L."/>
            <person name="Xia Y."/>
            <person name="Yang J."/>
            <person name="Young S."/>
            <person name="Zeng Q."/>
            <person name="Zheng X."/>
            <person name="Stephens R."/>
            <person name="Nusbaum C."/>
            <person name="Birren B.W."/>
            <person name="Azadi P."/>
            <person name="Lempicki R.A."/>
            <person name="Cuomo C.A."/>
            <person name="Kovacs J.A."/>
        </authorList>
    </citation>
    <scope>NUCLEOTIDE SEQUENCE [LARGE SCALE GENOMIC DNA]</scope>
    <source>
        <strain evidence="3">B123</strain>
    </source>
</reference>
<feature type="compositionally biased region" description="Acidic residues" evidence="1">
    <location>
        <begin position="340"/>
        <end position="354"/>
    </location>
</feature>
<feature type="compositionally biased region" description="Polar residues" evidence="1">
    <location>
        <begin position="571"/>
        <end position="582"/>
    </location>
</feature>
<sequence length="582" mass="65343">MDDFLAKVSIAAATFAIRSGVSIAGGIALRQVSRYIKDMPSQAQRQMLDSLKKQLEQKIRIVTPAIDLIEIISARGNTSLGSTVHLTNSLRRDINAFAKRVSDAADEQEISKHINKNNMGVIMTDMKNLLSRIEDAVPLISLALTTSGANISSSLPNTVSPSRLLQASSFLISADSLFCKTPYPKFQQVGPVFILKLYTIFSGSARVAHMISTSDITWKEEHAKCLVSIIRVDLNDYSESKSDLARKRANEYAYELQVIEDLNDGRYHEEIEKKRVKKNKDGHIYGSKRNIPIHLISRLFFNASGRLLNIEEAKTPVLVLKLNHALSPPRKLLESIRDDNTEDDGNQGNVDEESFYDKINDPENIEWIAFEIWNDDVDDEDKSQDDTGSNVSDISESSSENDEYDNIYENVNNGESCNNDEKYLKNMSSSDNQKASKETINDKNKTLKSEEQIDEFSAALKALDINVESTNEILELQKNSSTNLATLSLLEYIIRLTALQTSEQTSLLSVTDERISLFLRDDNHNSRTRERTGALEYGETPHSSPSSIKLEKDSIKSQENRRIRKDLLLDSRNSPRSPLSLG</sequence>
<dbReference type="VEuPathDB" id="FungiDB:PNEG_03383"/>
<dbReference type="GeneID" id="19897070"/>
<dbReference type="OrthoDB" id="512915at2759"/>
<feature type="compositionally biased region" description="Low complexity" evidence="1">
    <location>
        <begin position="389"/>
        <end position="398"/>
    </location>
</feature>
<dbReference type="HOGENOM" id="CLU_014536_1_0_1"/>
<accession>M7PCM5</accession>
<name>M7PCM5_PNEMU</name>
<organism evidence="2 3">
    <name type="scientific">Pneumocystis murina (strain B123)</name>
    <name type="common">Mouse pneumocystis pneumonia agent</name>
    <name type="synonym">Pneumocystis carinii f. sp. muris</name>
    <dbReference type="NCBI Taxonomy" id="1069680"/>
    <lineage>
        <taxon>Eukaryota</taxon>
        <taxon>Fungi</taxon>
        <taxon>Dikarya</taxon>
        <taxon>Ascomycota</taxon>
        <taxon>Taphrinomycotina</taxon>
        <taxon>Pneumocystomycetes</taxon>
        <taxon>Pneumocystaceae</taxon>
        <taxon>Pneumocystis</taxon>
    </lineage>
</organism>
<feature type="region of interest" description="Disordered" evidence="1">
    <location>
        <begin position="378"/>
        <end position="404"/>
    </location>
</feature>